<evidence type="ECO:0000313" key="4">
    <source>
        <dbReference type="EMBL" id="OQK16175.1"/>
    </source>
</evidence>
<dbReference type="PANTHER" id="PTHR30163">
    <property type="entry name" value="MEMBRANE-BOUND LYTIC MUREIN TRANSGLYCOSYLASE B"/>
    <property type="match status" value="1"/>
</dbReference>
<dbReference type="FunFam" id="1.10.8.350:FF:000001">
    <property type="entry name" value="Lytic murein transglycosylase B"/>
    <property type="match status" value="1"/>
</dbReference>
<comment type="caution">
    <text evidence="4">The sequence shown here is derived from an EMBL/GenBank/DDBJ whole genome shotgun (WGS) entry which is preliminary data.</text>
</comment>
<dbReference type="AlphaFoldDB" id="A0A1V8M3N4"/>
<dbReference type="STRING" id="1420851.AU255_13820"/>
<evidence type="ECO:0000313" key="5">
    <source>
        <dbReference type="Proteomes" id="UP000191980"/>
    </source>
</evidence>
<keyword evidence="5" id="KW-1185">Reference proteome</keyword>
<dbReference type="EMBL" id="LPUF01000002">
    <property type="protein sequence ID" value="OQK16175.1"/>
    <property type="molecule type" value="Genomic_DNA"/>
</dbReference>
<organism evidence="4 5">
    <name type="scientific">Methyloprofundus sedimenti</name>
    <dbReference type="NCBI Taxonomy" id="1420851"/>
    <lineage>
        <taxon>Bacteria</taxon>
        <taxon>Pseudomonadati</taxon>
        <taxon>Pseudomonadota</taxon>
        <taxon>Gammaproteobacteria</taxon>
        <taxon>Methylococcales</taxon>
        <taxon>Methylococcaceae</taxon>
        <taxon>Methyloprofundus</taxon>
    </lineage>
</organism>
<proteinExistence type="predicted"/>
<dbReference type="InterPro" id="IPR031304">
    <property type="entry name" value="SLT_2"/>
</dbReference>
<evidence type="ECO:0000256" key="2">
    <source>
        <dbReference type="SAM" id="SignalP"/>
    </source>
</evidence>
<keyword evidence="2" id="KW-0732">Signal</keyword>
<dbReference type="OrthoDB" id="9772911at2"/>
<feature type="chain" id="PRO_5012709236" evidence="2">
    <location>
        <begin position="23"/>
        <end position="330"/>
    </location>
</feature>
<dbReference type="Gene3D" id="1.10.530.10">
    <property type="match status" value="1"/>
</dbReference>
<feature type="domain" description="Transglycosylase SLT" evidence="3">
    <location>
        <begin position="27"/>
        <end position="318"/>
    </location>
</feature>
<accession>A0A1V8M3N4</accession>
<dbReference type="InterPro" id="IPR023346">
    <property type="entry name" value="Lysozyme-like_dom_sf"/>
</dbReference>
<reference evidence="4 5" key="1">
    <citation type="submission" date="2015-12" db="EMBL/GenBank/DDBJ databases">
        <authorList>
            <person name="Shamseldin A."/>
            <person name="Moawad H."/>
            <person name="Abd El-Rahim W.M."/>
            <person name="Sadowsky M.J."/>
        </authorList>
    </citation>
    <scope>NUCLEOTIDE SEQUENCE [LARGE SCALE GENOMIC DNA]</scope>
    <source>
        <strain evidence="4 5">WF1</strain>
    </source>
</reference>
<evidence type="ECO:0000259" key="3">
    <source>
        <dbReference type="Pfam" id="PF13406"/>
    </source>
</evidence>
<dbReference type="InterPro" id="IPR043426">
    <property type="entry name" value="MltB-like"/>
</dbReference>
<dbReference type="NCBIfam" id="TIGR02282">
    <property type="entry name" value="MltB"/>
    <property type="match status" value="1"/>
</dbReference>
<evidence type="ECO:0000256" key="1">
    <source>
        <dbReference type="PIRSR" id="PIRSR611757-1"/>
    </source>
</evidence>
<dbReference type="Gene3D" id="1.10.8.350">
    <property type="entry name" value="Bacterial muramidase"/>
    <property type="match status" value="1"/>
</dbReference>
<dbReference type="Pfam" id="PF13406">
    <property type="entry name" value="SLT_2"/>
    <property type="match status" value="1"/>
</dbReference>
<name>A0A1V8M3N4_9GAMM</name>
<dbReference type="Proteomes" id="UP000191980">
    <property type="component" value="Unassembled WGS sequence"/>
</dbReference>
<dbReference type="GO" id="GO:0009253">
    <property type="term" value="P:peptidoglycan catabolic process"/>
    <property type="evidence" value="ECO:0007669"/>
    <property type="project" value="TreeGrafter"/>
</dbReference>
<dbReference type="CDD" id="cd13399">
    <property type="entry name" value="Slt35-like"/>
    <property type="match status" value="1"/>
</dbReference>
<dbReference type="InterPro" id="IPR011757">
    <property type="entry name" value="Lytic_transglycosylase_MltB"/>
</dbReference>
<sequence>MQKLLPVTLFFLSLFTSPFVQAEIKDQAAVDKFINKMVEQHQFDRVELVTLFQSVEIKPKIIAAMTRPAEGMPWYKYRKIFMRDSRIQGGVEFWQANKDSLTIMQQRYGIPEEIIVAIIGVETLYGERTGGHRVIDALATLGFDYPKRSTFFLSELEQFLLLCREEHMNPLEPVGSYAGAMGMPQFMPSSYRNFAADFEGDAKRDIWHNPADAIASVANYFARHHWKAGNDIAFPVTATGDQYQQALTRGLKPDINAAQLKALQVHLPEQINDDELLKLLSFEQENGQDLWVGLENFYVITRYNHSPLYALAVFQLSQAIKQQYVIATNE</sequence>
<dbReference type="RefSeq" id="WP_080523553.1">
    <property type="nucleotide sequence ID" value="NZ_LPUF01000002.1"/>
</dbReference>
<dbReference type="SUPFAM" id="SSF53955">
    <property type="entry name" value="Lysozyme-like"/>
    <property type="match status" value="1"/>
</dbReference>
<feature type="signal peptide" evidence="2">
    <location>
        <begin position="1"/>
        <end position="22"/>
    </location>
</feature>
<protein>
    <submittedName>
        <fullName evidence="4">Lytic murein transglycosylase</fullName>
    </submittedName>
</protein>
<dbReference type="GO" id="GO:0008933">
    <property type="term" value="F:peptidoglycan lytic transglycosylase activity"/>
    <property type="evidence" value="ECO:0007669"/>
    <property type="project" value="TreeGrafter"/>
</dbReference>
<feature type="active site" evidence="1">
    <location>
        <position position="122"/>
    </location>
</feature>
<gene>
    <name evidence="4" type="ORF">AU255_13820</name>
</gene>
<dbReference type="PANTHER" id="PTHR30163:SF9">
    <property type="entry name" value="MEMBRANE-BOUND LYTIC MUREIN TRANSGLYCOSYLASE B"/>
    <property type="match status" value="1"/>
</dbReference>